<dbReference type="PANTHER" id="PTHR33324:SF2">
    <property type="entry name" value="MYB_SANT-LIKE DNA-BINDING DOMAIN-CONTAINING PROTEIN"/>
    <property type="match status" value="1"/>
</dbReference>
<comment type="caution">
    <text evidence="2">The sequence shown here is derived from an EMBL/GenBank/DDBJ whole genome shotgun (WGS) entry which is preliminary data.</text>
</comment>
<proteinExistence type="predicted"/>
<organism evidence="2 3">
    <name type="scientific">Puccinia striiformis f. sp. tritici PST-78</name>
    <dbReference type="NCBI Taxonomy" id="1165861"/>
    <lineage>
        <taxon>Eukaryota</taxon>
        <taxon>Fungi</taxon>
        <taxon>Dikarya</taxon>
        <taxon>Basidiomycota</taxon>
        <taxon>Pucciniomycotina</taxon>
        <taxon>Pucciniomycetes</taxon>
        <taxon>Pucciniales</taxon>
        <taxon>Pucciniaceae</taxon>
        <taxon>Puccinia</taxon>
    </lineage>
</organism>
<gene>
    <name evidence="2" type="ORF">PSTG_00568</name>
</gene>
<name>A0A0L0W3D2_9BASI</name>
<dbReference type="PANTHER" id="PTHR33324">
    <property type="entry name" value="EXPRESSED PROTEIN"/>
    <property type="match status" value="1"/>
</dbReference>
<evidence type="ECO:0000313" key="3">
    <source>
        <dbReference type="Proteomes" id="UP000054564"/>
    </source>
</evidence>
<evidence type="ECO:0000256" key="1">
    <source>
        <dbReference type="SAM" id="MobiDB-lite"/>
    </source>
</evidence>
<feature type="region of interest" description="Disordered" evidence="1">
    <location>
        <begin position="53"/>
        <end position="73"/>
    </location>
</feature>
<accession>A0A0L0W3D2</accession>
<reference evidence="3" key="1">
    <citation type="submission" date="2014-03" db="EMBL/GenBank/DDBJ databases">
        <title>The Genome Sequence of Puccinia striiformis f. sp. tritici PST-78.</title>
        <authorList>
            <consortium name="The Broad Institute Genome Sequencing Platform"/>
            <person name="Cuomo C."/>
            <person name="Hulbert S."/>
            <person name="Chen X."/>
            <person name="Walker B."/>
            <person name="Young S.K."/>
            <person name="Zeng Q."/>
            <person name="Gargeya S."/>
            <person name="Fitzgerald M."/>
            <person name="Haas B."/>
            <person name="Abouelleil A."/>
            <person name="Alvarado L."/>
            <person name="Arachchi H.M."/>
            <person name="Berlin A.M."/>
            <person name="Chapman S.B."/>
            <person name="Goldberg J."/>
            <person name="Griggs A."/>
            <person name="Gujja S."/>
            <person name="Hansen M."/>
            <person name="Howarth C."/>
            <person name="Imamovic A."/>
            <person name="Larimer J."/>
            <person name="McCowan C."/>
            <person name="Montmayeur A."/>
            <person name="Murphy C."/>
            <person name="Neiman D."/>
            <person name="Pearson M."/>
            <person name="Priest M."/>
            <person name="Roberts A."/>
            <person name="Saif S."/>
            <person name="Shea T."/>
            <person name="Sisk P."/>
            <person name="Sykes S."/>
            <person name="Wortman J."/>
            <person name="Nusbaum C."/>
            <person name="Birren B."/>
        </authorList>
    </citation>
    <scope>NUCLEOTIDE SEQUENCE [LARGE SCALE GENOMIC DNA]</scope>
    <source>
        <strain evidence="3">race PST-78</strain>
    </source>
</reference>
<sequence>MVHMKQVPAVGGFISSQTLVKSSQLRTFPPTEAKWISPTPRNFGSLAQLILNQKPRHPHQQPPQMRDEARERRWGDDSAAGLSSMTILLLWLATPGNWPRWVSRHDRMGLMPEILERMHAHQIFYHDKSDIHRMINQQHARYCMACEIYYDSPRQDPAAGLGVAEGLCAKPVEGFPEDT</sequence>
<protein>
    <submittedName>
        <fullName evidence="2">Uncharacterized protein</fullName>
    </submittedName>
</protein>
<evidence type="ECO:0000313" key="2">
    <source>
        <dbReference type="EMBL" id="KNF06053.1"/>
    </source>
</evidence>
<dbReference type="EMBL" id="AJIL01000004">
    <property type="protein sequence ID" value="KNF06053.1"/>
    <property type="molecule type" value="Genomic_DNA"/>
</dbReference>
<keyword evidence="3" id="KW-1185">Reference proteome</keyword>
<dbReference type="Proteomes" id="UP000054564">
    <property type="component" value="Unassembled WGS sequence"/>
</dbReference>
<dbReference type="AlphaFoldDB" id="A0A0L0W3D2"/>